<dbReference type="InterPro" id="IPR003593">
    <property type="entry name" value="AAA+_ATPase"/>
</dbReference>
<dbReference type="CDD" id="cd03216">
    <property type="entry name" value="ABC_Carb_Monos_I"/>
    <property type="match status" value="1"/>
</dbReference>
<name>A0ABR7LMB3_9ACTN</name>
<evidence type="ECO:0000256" key="4">
    <source>
        <dbReference type="ARBA" id="ARBA00022840"/>
    </source>
</evidence>
<reference evidence="7 8" key="1">
    <citation type="submission" date="2020-06" db="EMBL/GenBank/DDBJ databases">
        <title>Actinomadura xiongansis sp. nov., isolated from soil of Baiyangdian.</title>
        <authorList>
            <person name="Zhang X."/>
        </authorList>
    </citation>
    <scope>NUCLEOTIDE SEQUENCE [LARGE SCALE GENOMIC DNA]</scope>
    <source>
        <strain evidence="7 8">HBUM206468</strain>
    </source>
</reference>
<dbReference type="CDD" id="cd03215">
    <property type="entry name" value="ABC_Carb_Monos_II"/>
    <property type="match status" value="1"/>
</dbReference>
<dbReference type="InterPro" id="IPR003439">
    <property type="entry name" value="ABC_transporter-like_ATP-bd"/>
</dbReference>
<evidence type="ECO:0000256" key="1">
    <source>
        <dbReference type="ARBA" id="ARBA00022448"/>
    </source>
</evidence>
<dbReference type="PANTHER" id="PTHR43790:SF9">
    <property type="entry name" value="GALACTOFURANOSE TRANSPORTER ATP-BINDING PROTEIN YTFR"/>
    <property type="match status" value="1"/>
</dbReference>
<sequence>MTLPPSDDGARGEGARVAAKTPRPGAGTGASASAEVEMRGIVKHFPGVRANDGIDLTVAPGEIHALMGENGAGKSTLMSILYGMQRPDAGTILIGGREVSFTSPTQAIAAGLGMVHQGFKLFPSLSVTDNVVYGREPRRRGLIDRAAARRKVAELSERFGLGVDPGAPVAELPVGVRQRVEILKLLYRDARVLILDEPTAVLTPAETGALFDVLRGLAAHDRTVLIVTHKLREVMALSDNVTVLRDGRVAARLRTAATTPAEIAEAMTGRAIELDRRYPAGAIGGPVLEVTGLTVRGEGRPLVDRVSCTVRAGEVVGIAGVAGNGQTELIEALVGLRPPDGGRVTVDGRDVTDAPVAARRAAGLAYVPEDRAEVGSAPDASIGDNLAMGFHRAEPLTVRGLLRPAAVRAHARRLIGEFGVKAGDPADPVSTLSGGNHQKVILGREMAHDARLLVVEQPTRGVDIGSIQNIHARLIGYRDAGHAILLVSAELSEIIGLSDRILVMSEGRIATELDRGEADERRLGLAMAGAAEGPA</sequence>
<keyword evidence="3" id="KW-0547">Nucleotide-binding</keyword>
<dbReference type="GO" id="GO:0005524">
    <property type="term" value="F:ATP binding"/>
    <property type="evidence" value="ECO:0007669"/>
    <property type="project" value="UniProtKB-KW"/>
</dbReference>
<dbReference type="InterPro" id="IPR050107">
    <property type="entry name" value="ABC_carbohydrate_import_ATPase"/>
</dbReference>
<evidence type="ECO:0000256" key="2">
    <source>
        <dbReference type="ARBA" id="ARBA00022737"/>
    </source>
</evidence>
<evidence type="ECO:0000313" key="8">
    <source>
        <dbReference type="Proteomes" id="UP000805614"/>
    </source>
</evidence>
<dbReference type="Gene3D" id="3.40.50.300">
    <property type="entry name" value="P-loop containing nucleotide triphosphate hydrolases"/>
    <property type="match status" value="2"/>
</dbReference>
<evidence type="ECO:0000256" key="5">
    <source>
        <dbReference type="SAM" id="MobiDB-lite"/>
    </source>
</evidence>
<dbReference type="PROSITE" id="PS50893">
    <property type="entry name" value="ABC_TRANSPORTER_2"/>
    <property type="match status" value="2"/>
</dbReference>
<keyword evidence="2" id="KW-0677">Repeat</keyword>
<proteinExistence type="predicted"/>
<organism evidence="7 8">
    <name type="scientific">Actinomadura alba</name>
    <dbReference type="NCBI Taxonomy" id="406431"/>
    <lineage>
        <taxon>Bacteria</taxon>
        <taxon>Bacillati</taxon>
        <taxon>Actinomycetota</taxon>
        <taxon>Actinomycetes</taxon>
        <taxon>Streptosporangiales</taxon>
        <taxon>Thermomonosporaceae</taxon>
        <taxon>Actinomadura</taxon>
    </lineage>
</organism>
<dbReference type="Pfam" id="PF00005">
    <property type="entry name" value="ABC_tran"/>
    <property type="match status" value="2"/>
</dbReference>
<evidence type="ECO:0000256" key="3">
    <source>
        <dbReference type="ARBA" id="ARBA00022741"/>
    </source>
</evidence>
<protein>
    <submittedName>
        <fullName evidence="7">ABC transporter ATP-binding protein</fullName>
    </submittedName>
</protein>
<dbReference type="EMBL" id="JABVEC010000006">
    <property type="protein sequence ID" value="MBC6465964.1"/>
    <property type="molecule type" value="Genomic_DNA"/>
</dbReference>
<dbReference type="SUPFAM" id="SSF52540">
    <property type="entry name" value="P-loop containing nucleoside triphosphate hydrolases"/>
    <property type="match status" value="2"/>
</dbReference>
<evidence type="ECO:0000259" key="6">
    <source>
        <dbReference type="PROSITE" id="PS50893"/>
    </source>
</evidence>
<keyword evidence="8" id="KW-1185">Reference proteome</keyword>
<accession>A0ABR7LMB3</accession>
<dbReference type="RefSeq" id="WP_187242976.1">
    <property type="nucleotide sequence ID" value="NZ_BAAAOK010000028.1"/>
</dbReference>
<feature type="region of interest" description="Disordered" evidence="5">
    <location>
        <begin position="1"/>
        <end position="32"/>
    </location>
</feature>
<gene>
    <name evidence="7" type="ORF">HKK74_10695</name>
</gene>
<dbReference type="SMART" id="SM00382">
    <property type="entry name" value="AAA"/>
    <property type="match status" value="2"/>
</dbReference>
<comment type="caution">
    <text evidence="7">The sequence shown here is derived from an EMBL/GenBank/DDBJ whole genome shotgun (WGS) entry which is preliminary data.</text>
</comment>
<dbReference type="PANTHER" id="PTHR43790">
    <property type="entry name" value="CARBOHYDRATE TRANSPORT ATP-BINDING PROTEIN MG119-RELATED"/>
    <property type="match status" value="1"/>
</dbReference>
<keyword evidence="1" id="KW-0813">Transport</keyword>
<dbReference type="InterPro" id="IPR027417">
    <property type="entry name" value="P-loop_NTPase"/>
</dbReference>
<feature type="domain" description="ABC transporter" evidence="6">
    <location>
        <begin position="288"/>
        <end position="531"/>
    </location>
</feature>
<evidence type="ECO:0000313" key="7">
    <source>
        <dbReference type="EMBL" id="MBC6465964.1"/>
    </source>
</evidence>
<dbReference type="Proteomes" id="UP000805614">
    <property type="component" value="Unassembled WGS sequence"/>
</dbReference>
<keyword evidence="4 7" id="KW-0067">ATP-binding</keyword>
<feature type="domain" description="ABC transporter" evidence="6">
    <location>
        <begin position="36"/>
        <end position="271"/>
    </location>
</feature>